<organism evidence="1">
    <name type="scientific">Trepomonas sp. PC1</name>
    <dbReference type="NCBI Taxonomy" id="1076344"/>
    <lineage>
        <taxon>Eukaryota</taxon>
        <taxon>Metamonada</taxon>
        <taxon>Diplomonadida</taxon>
        <taxon>Hexamitidae</taxon>
        <taxon>Hexamitinae</taxon>
        <taxon>Trepomonas</taxon>
    </lineage>
</organism>
<evidence type="ECO:0000313" key="1">
    <source>
        <dbReference type="EMBL" id="JAP89322.1"/>
    </source>
</evidence>
<dbReference type="EMBL" id="GDID01007284">
    <property type="protein sequence ID" value="JAP89322.1"/>
    <property type="molecule type" value="Transcribed_RNA"/>
</dbReference>
<reference evidence="1" key="1">
    <citation type="submission" date="2015-07" db="EMBL/GenBank/DDBJ databases">
        <title>Adaptation to a free-living lifestyle via gene acquisitions in the diplomonad Trepomonas sp. PC1.</title>
        <authorList>
            <person name="Xu F."/>
            <person name="Jerlstrom-Hultqvist J."/>
            <person name="Kolisko M."/>
            <person name="Simpson A.G.B."/>
            <person name="Roger A.J."/>
            <person name="Svard S.G."/>
            <person name="Andersson J.O."/>
        </authorList>
    </citation>
    <scope>NUCLEOTIDE SEQUENCE</scope>
    <source>
        <strain evidence="1">PC1</strain>
    </source>
</reference>
<feature type="non-terminal residue" evidence="1">
    <location>
        <position position="398"/>
    </location>
</feature>
<proteinExistence type="predicted"/>
<dbReference type="AlphaFoldDB" id="A0A146JXF5"/>
<sequence length="398" mass="46709">NFQNEPNQEDLYKEFLEYPSVEFFQALTVIDLHPTVRLLSYFRAFGLIHQDNLENWAMDLHQIMVHYKKLFENQYLSHRNVQYQPNDPLSNIDESIFFRRHKLLQLERVISLDIVQNNQIPFEFRNEILLLSTMWAHILNSDQYAPGMCELVCIAFQTVKAAVDQNFLLHRHDPLLFHLSHLSEQNQAALSFALAAKILDFAKGNFDKLVLQDRIQQLISKGCKFDQRFQQIPFSNLQVRIQRLMLPVEFRLLCRTLDFVVFQFFQQKNDQFVDYLVISEFISQSKMETVIEVEKVCFQAQKLMGYSTSQQTKTQQIISQCSGQKADEIFAFLAKKLEQSLESDRDMMKQKIMETARLLEALVEENEEHFWNLLKSGGHESGIVRGKALEKVIESIVK</sequence>
<feature type="non-terminal residue" evidence="1">
    <location>
        <position position="1"/>
    </location>
</feature>
<gene>
    <name evidence="1" type="ORF">TPC1_31183</name>
</gene>
<accession>A0A146JXF5</accession>
<name>A0A146JXF5_9EUKA</name>
<protein>
    <submittedName>
        <fullName evidence="1">Uncharacterized protein</fullName>
    </submittedName>
</protein>